<dbReference type="SUPFAM" id="SSF51215">
    <property type="entry name" value="Regulatory protein AraC"/>
    <property type="match status" value="1"/>
</dbReference>
<keyword evidence="6" id="KW-1185">Reference proteome</keyword>
<dbReference type="InterPro" id="IPR050204">
    <property type="entry name" value="AraC_XylS_family_regulators"/>
</dbReference>
<keyword evidence="3" id="KW-0804">Transcription</keyword>
<proteinExistence type="predicted"/>
<dbReference type="GO" id="GO:0003700">
    <property type="term" value="F:DNA-binding transcription factor activity"/>
    <property type="evidence" value="ECO:0007669"/>
    <property type="project" value="InterPro"/>
</dbReference>
<keyword evidence="2" id="KW-0238">DNA-binding</keyword>
<dbReference type="RefSeq" id="WP_184430800.1">
    <property type="nucleotide sequence ID" value="NZ_JACIGI010000001.1"/>
</dbReference>
<dbReference type="SUPFAM" id="SSF46689">
    <property type="entry name" value="Homeodomain-like"/>
    <property type="match status" value="1"/>
</dbReference>
<dbReference type="InterPro" id="IPR014710">
    <property type="entry name" value="RmlC-like_jellyroll"/>
</dbReference>
<dbReference type="PROSITE" id="PS01124">
    <property type="entry name" value="HTH_ARAC_FAMILY_2"/>
    <property type="match status" value="1"/>
</dbReference>
<gene>
    <name evidence="5" type="ORF">GGD88_000015</name>
</gene>
<evidence type="ECO:0000313" key="6">
    <source>
        <dbReference type="Proteomes" id="UP000555728"/>
    </source>
</evidence>
<dbReference type="InterPro" id="IPR009057">
    <property type="entry name" value="Homeodomain-like_sf"/>
</dbReference>
<dbReference type="Gene3D" id="1.10.10.60">
    <property type="entry name" value="Homeodomain-like"/>
    <property type="match status" value="1"/>
</dbReference>
<dbReference type="InterPro" id="IPR018060">
    <property type="entry name" value="HTH_AraC"/>
</dbReference>
<organism evidence="5 6">
    <name type="scientific">Roseospira goensis</name>
    <dbReference type="NCBI Taxonomy" id="391922"/>
    <lineage>
        <taxon>Bacteria</taxon>
        <taxon>Pseudomonadati</taxon>
        <taxon>Pseudomonadota</taxon>
        <taxon>Alphaproteobacteria</taxon>
        <taxon>Rhodospirillales</taxon>
        <taxon>Rhodospirillaceae</taxon>
        <taxon>Roseospira</taxon>
    </lineage>
</organism>
<dbReference type="InterPro" id="IPR003313">
    <property type="entry name" value="AraC-bd"/>
</dbReference>
<evidence type="ECO:0000259" key="4">
    <source>
        <dbReference type="PROSITE" id="PS01124"/>
    </source>
</evidence>
<feature type="domain" description="HTH araC/xylS-type" evidence="4">
    <location>
        <begin position="166"/>
        <end position="231"/>
    </location>
</feature>
<dbReference type="SMART" id="SM00342">
    <property type="entry name" value="HTH_ARAC"/>
    <property type="match status" value="1"/>
</dbReference>
<dbReference type="AlphaFoldDB" id="A0A7W6WJ38"/>
<dbReference type="Proteomes" id="UP000555728">
    <property type="component" value="Unassembled WGS sequence"/>
</dbReference>
<sequence>MAETKTRGAWLYRRWAGLELGRPDGGARGIGRAHFHDEVQIAVVTRGCRSFEVAGAPVDVPAGAMLVVPARVAHRDRGGRAGETGDWAGFNLYLPTGAIGAEPEDVLVAPLPDGLIGCAGGPGRAIDASGLLAHAMANGRIGLRQPACGAPDSGTEAARSAAWHIRRTKRATGITPYAAEVTARANRARRMLCAGHAPADVAAALGFADQAHLTRQFRLCFGTTPAAYRRAMVA</sequence>
<comment type="caution">
    <text evidence="5">The sequence shown here is derived from an EMBL/GenBank/DDBJ whole genome shotgun (WGS) entry which is preliminary data.</text>
</comment>
<evidence type="ECO:0000256" key="3">
    <source>
        <dbReference type="ARBA" id="ARBA00023163"/>
    </source>
</evidence>
<protein>
    <recommendedName>
        <fullName evidence="4">HTH araC/xylS-type domain-containing protein</fullName>
    </recommendedName>
</protein>
<dbReference type="EMBL" id="JACIGI010000001">
    <property type="protein sequence ID" value="MBB4284309.1"/>
    <property type="molecule type" value="Genomic_DNA"/>
</dbReference>
<name>A0A7W6WJ38_9PROT</name>
<reference evidence="5 6" key="1">
    <citation type="submission" date="2020-08" db="EMBL/GenBank/DDBJ databases">
        <title>Genome sequencing of Purple Non-Sulfur Bacteria from various extreme environments.</title>
        <authorList>
            <person name="Mayer M."/>
        </authorList>
    </citation>
    <scope>NUCLEOTIDE SEQUENCE [LARGE SCALE GENOMIC DNA]</scope>
    <source>
        <strain evidence="5 6">JA135</strain>
    </source>
</reference>
<dbReference type="Pfam" id="PF12833">
    <property type="entry name" value="HTH_18"/>
    <property type="match status" value="1"/>
</dbReference>
<dbReference type="Gene3D" id="2.60.120.10">
    <property type="entry name" value="Jelly Rolls"/>
    <property type="match status" value="1"/>
</dbReference>
<dbReference type="PANTHER" id="PTHR46796">
    <property type="entry name" value="HTH-TYPE TRANSCRIPTIONAL ACTIVATOR RHAS-RELATED"/>
    <property type="match status" value="1"/>
</dbReference>
<dbReference type="PANTHER" id="PTHR46796:SF2">
    <property type="entry name" value="TRANSCRIPTIONAL REGULATORY PROTEIN"/>
    <property type="match status" value="1"/>
</dbReference>
<evidence type="ECO:0000256" key="2">
    <source>
        <dbReference type="ARBA" id="ARBA00023125"/>
    </source>
</evidence>
<evidence type="ECO:0000256" key="1">
    <source>
        <dbReference type="ARBA" id="ARBA00023015"/>
    </source>
</evidence>
<dbReference type="InterPro" id="IPR037923">
    <property type="entry name" value="HTH-like"/>
</dbReference>
<accession>A0A7W6WJ38</accession>
<dbReference type="GO" id="GO:0043565">
    <property type="term" value="F:sequence-specific DNA binding"/>
    <property type="evidence" value="ECO:0007669"/>
    <property type="project" value="InterPro"/>
</dbReference>
<evidence type="ECO:0000313" key="5">
    <source>
        <dbReference type="EMBL" id="MBB4284309.1"/>
    </source>
</evidence>
<dbReference type="Pfam" id="PF02311">
    <property type="entry name" value="AraC_binding"/>
    <property type="match status" value="1"/>
</dbReference>
<keyword evidence="1" id="KW-0805">Transcription regulation</keyword>